<evidence type="ECO:0000256" key="6">
    <source>
        <dbReference type="ARBA" id="ARBA00022777"/>
    </source>
</evidence>
<evidence type="ECO:0000256" key="7">
    <source>
        <dbReference type="ARBA" id="ARBA00022840"/>
    </source>
</evidence>
<dbReference type="STRING" id="988821.SAMN05421867_105133"/>
<dbReference type="InterPro" id="IPR011712">
    <property type="entry name" value="Sig_transdc_His_kin_sub3_dim/P"/>
</dbReference>
<dbReference type="PANTHER" id="PTHR24421">
    <property type="entry name" value="NITRATE/NITRITE SENSOR PROTEIN NARX-RELATED"/>
    <property type="match status" value="1"/>
</dbReference>
<evidence type="ECO:0000313" key="12">
    <source>
        <dbReference type="EMBL" id="SFB01717.1"/>
    </source>
</evidence>
<keyword evidence="7" id="KW-0067">ATP-binding</keyword>
<dbReference type="GO" id="GO:0016020">
    <property type="term" value="C:membrane"/>
    <property type="evidence" value="ECO:0007669"/>
    <property type="project" value="InterPro"/>
</dbReference>
<keyword evidence="13" id="KW-1185">Reference proteome</keyword>
<gene>
    <name evidence="12" type="ORF">SAMN05421867_105133</name>
</gene>
<feature type="transmembrane region" description="Helical" evidence="10">
    <location>
        <begin position="48"/>
        <end position="68"/>
    </location>
</feature>
<sequence length="409" mass="43108">MAGDERAPVERSEFWRRTMRGWDLAFYALALVVGVPTAVSALRPPGSATSLLAVAALLVLVVAYVLLGRRAALQGRPRGADAYLVVLVVVTGVATWSGDFGFVLLFIAYSQVWFFSRRRSAGVAWCVALTLVVAGAAVLRLGSWSDEAGEVATQMTISLAFAVVLGLWITQIAEQSEERAGLIERLEHAQAALAAEHHAAGVLAERARVAQEIHDTLAQGFTSVVMLAQTATAELERGGRDEVRRRLAQIEAVARDNLAEARALVAAFGPAALDGVTLGEALERLARRFEAETGVEVVLAGTATTGTATTADGPGRETEVVLLRAAQEALANVRRHADARRVTVRLVHAPGGTRLEVEDDGRGIAPGTPEGTGLRGMRDRAAATGSDLLVGPGPSGGTRLSLHLPEGSR</sequence>
<dbReference type="InterPro" id="IPR036890">
    <property type="entry name" value="HATPase_C_sf"/>
</dbReference>
<dbReference type="PANTHER" id="PTHR24421:SF10">
    <property type="entry name" value="NITRATE_NITRITE SENSOR PROTEIN NARQ"/>
    <property type="match status" value="1"/>
</dbReference>
<keyword evidence="6 12" id="KW-0418">Kinase</keyword>
<keyword evidence="5" id="KW-0547">Nucleotide-binding</keyword>
<protein>
    <recommendedName>
        <fullName evidence="2">histidine kinase</fullName>
        <ecNumber evidence="2">2.7.13.3</ecNumber>
    </recommendedName>
</protein>
<keyword evidence="10" id="KW-1133">Transmembrane helix</keyword>
<evidence type="ECO:0000256" key="4">
    <source>
        <dbReference type="ARBA" id="ARBA00022679"/>
    </source>
</evidence>
<dbReference type="AlphaFoldDB" id="A0A1I0XLW7"/>
<evidence type="ECO:0000256" key="1">
    <source>
        <dbReference type="ARBA" id="ARBA00000085"/>
    </source>
</evidence>
<evidence type="ECO:0000259" key="11">
    <source>
        <dbReference type="SMART" id="SM00387"/>
    </source>
</evidence>
<organism evidence="12 13">
    <name type="scientific">Cellulomonas marina</name>
    <dbReference type="NCBI Taxonomy" id="988821"/>
    <lineage>
        <taxon>Bacteria</taxon>
        <taxon>Bacillati</taxon>
        <taxon>Actinomycetota</taxon>
        <taxon>Actinomycetes</taxon>
        <taxon>Micrococcales</taxon>
        <taxon>Cellulomonadaceae</taxon>
        <taxon>Cellulomonas</taxon>
    </lineage>
</organism>
<dbReference type="Gene3D" id="3.30.565.10">
    <property type="entry name" value="Histidine kinase-like ATPase, C-terminal domain"/>
    <property type="match status" value="1"/>
</dbReference>
<keyword evidence="4" id="KW-0808">Transferase</keyword>
<dbReference type="GO" id="GO:0000155">
    <property type="term" value="F:phosphorelay sensor kinase activity"/>
    <property type="evidence" value="ECO:0007669"/>
    <property type="project" value="InterPro"/>
</dbReference>
<keyword evidence="8" id="KW-0902">Two-component regulatory system</keyword>
<evidence type="ECO:0000256" key="10">
    <source>
        <dbReference type="SAM" id="Phobius"/>
    </source>
</evidence>
<dbReference type="SMART" id="SM00387">
    <property type="entry name" value="HATPase_c"/>
    <property type="match status" value="1"/>
</dbReference>
<dbReference type="InterPro" id="IPR050482">
    <property type="entry name" value="Sensor_HK_TwoCompSys"/>
</dbReference>
<keyword evidence="10" id="KW-0472">Membrane</keyword>
<dbReference type="GO" id="GO:0046983">
    <property type="term" value="F:protein dimerization activity"/>
    <property type="evidence" value="ECO:0007669"/>
    <property type="project" value="InterPro"/>
</dbReference>
<evidence type="ECO:0000313" key="13">
    <source>
        <dbReference type="Proteomes" id="UP000199012"/>
    </source>
</evidence>
<accession>A0A1I0XLW7</accession>
<feature type="region of interest" description="Disordered" evidence="9">
    <location>
        <begin position="385"/>
        <end position="409"/>
    </location>
</feature>
<dbReference type="GO" id="GO:0005524">
    <property type="term" value="F:ATP binding"/>
    <property type="evidence" value="ECO:0007669"/>
    <property type="project" value="UniProtKB-KW"/>
</dbReference>
<keyword evidence="3" id="KW-0597">Phosphoprotein</keyword>
<proteinExistence type="predicted"/>
<dbReference type="CDD" id="cd16917">
    <property type="entry name" value="HATPase_UhpB-NarQ-NarX-like"/>
    <property type="match status" value="1"/>
</dbReference>
<dbReference type="SUPFAM" id="SSF55874">
    <property type="entry name" value="ATPase domain of HSP90 chaperone/DNA topoisomerase II/histidine kinase"/>
    <property type="match status" value="1"/>
</dbReference>
<feature type="transmembrane region" description="Helical" evidence="10">
    <location>
        <begin position="121"/>
        <end position="139"/>
    </location>
</feature>
<evidence type="ECO:0000256" key="3">
    <source>
        <dbReference type="ARBA" id="ARBA00022553"/>
    </source>
</evidence>
<dbReference type="EMBL" id="FOKA01000005">
    <property type="protein sequence ID" value="SFB01717.1"/>
    <property type="molecule type" value="Genomic_DNA"/>
</dbReference>
<reference evidence="12 13" key="1">
    <citation type="submission" date="2016-10" db="EMBL/GenBank/DDBJ databases">
        <authorList>
            <person name="de Groot N.N."/>
        </authorList>
    </citation>
    <scope>NUCLEOTIDE SEQUENCE [LARGE SCALE GENOMIC DNA]</scope>
    <source>
        <strain evidence="12 13">CGMCC 4.6945</strain>
    </source>
</reference>
<evidence type="ECO:0000256" key="8">
    <source>
        <dbReference type="ARBA" id="ARBA00023012"/>
    </source>
</evidence>
<dbReference type="Proteomes" id="UP000199012">
    <property type="component" value="Unassembled WGS sequence"/>
</dbReference>
<evidence type="ECO:0000256" key="2">
    <source>
        <dbReference type="ARBA" id="ARBA00012438"/>
    </source>
</evidence>
<feature type="transmembrane region" description="Helical" evidence="10">
    <location>
        <begin position="151"/>
        <end position="169"/>
    </location>
</feature>
<keyword evidence="10" id="KW-0812">Transmembrane</keyword>
<dbReference type="InterPro" id="IPR017205">
    <property type="entry name" value="Sig_transdc_His_kinase_ChrS"/>
</dbReference>
<dbReference type="RefSeq" id="WP_139224356.1">
    <property type="nucleotide sequence ID" value="NZ_BONM01000038.1"/>
</dbReference>
<dbReference type="Pfam" id="PF07730">
    <property type="entry name" value="HisKA_3"/>
    <property type="match status" value="1"/>
</dbReference>
<dbReference type="EC" id="2.7.13.3" evidence="2"/>
<feature type="transmembrane region" description="Helical" evidence="10">
    <location>
        <begin position="21"/>
        <end position="42"/>
    </location>
</feature>
<dbReference type="Gene3D" id="1.20.5.1930">
    <property type="match status" value="1"/>
</dbReference>
<dbReference type="OrthoDB" id="144293at2"/>
<dbReference type="InterPro" id="IPR003594">
    <property type="entry name" value="HATPase_dom"/>
</dbReference>
<name>A0A1I0XLW7_9CELL</name>
<comment type="catalytic activity">
    <reaction evidence="1">
        <text>ATP + protein L-histidine = ADP + protein N-phospho-L-histidine.</text>
        <dbReference type="EC" id="2.7.13.3"/>
    </reaction>
</comment>
<feature type="domain" description="Histidine kinase/HSP90-like ATPase" evidence="11">
    <location>
        <begin position="317"/>
        <end position="408"/>
    </location>
</feature>
<evidence type="ECO:0000256" key="9">
    <source>
        <dbReference type="SAM" id="MobiDB-lite"/>
    </source>
</evidence>
<dbReference type="Pfam" id="PF02518">
    <property type="entry name" value="HATPase_c"/>
    <property type="match status" value="1"/>
</dbReference>
<dbReference type="PIRSF" id="PIRSF037434">
    <property type="entry name" value="STHK_ChrS"/>
    <property type="match status" value="1"/>
</dbReference>
<evidence type="ECO:0000256" key="5">
    <source>
        <dbReference type="ARBA" id="ARBA00022741"/>
    </source>
</evidence>
<feature type="transmembrane region" description="Helical" evidence="10">
    <location>
        <begin position="80"/>
        <end position="109"/>
    </location>
</feature>